<dbReference type="SUPFAM" id="SSF49695">
    <property type="entry name" value="gamma-Crystallin-like"/>
    <property type="match status" value="1"/>
</dbReference>
<sequence>MGTKRRSITVAAAVLLGLAAAAPAYAGTAAAPPAQGAGGCNLNLDTGAVRCFDSFQEAIVHATGGLIADAPADARTAAASTEFAARMNALTEADGSPAAAVASVPISTFWQHPDEGGEFWNVTGNSGCGNGTTIAYRISDIDNYDTWWDDRISSSQGWNACEPNLYEDPNYAGAQTGWHSRRMHLGAMEDQASSIRWR</sequence>
<name>A0A2T0Q1W3_9ACTN</name>
<keyword evidence="3" id="KW-1185">Reference proteome</keyword>
<comment type="caution">
    <text evidence="2">The sequence shown here is derived from an EMBL/GenBank/DDBJ whole genome shotgun (WGS) entry which is preliminary data.</text>
</comment>
<dbReference type="InterPro" id="IPR011024">
    <property type="entry name" value="G_crystallin-like"/>
</dbReference>
<evidence type="ECO:0000313" key="3">
    <source>
        <dbReference type="Proteomes" id="UP000237846"/>
    </source>
</evidence>
<evidence type="ECO:0008006" key="4">
    <source>
        <dbReference type="Google" id="ProtNLM"/>
    </source>
</evidence>
<feature type="chain" id="PRO_5038392457" description="Peptidase inhibitor family I36" evidence="1">
    <location>
        <begin position="27"/>
        <end position="198"/>
    </location>
</feature>
<organism evidence="2 3">
    <name type="scientific">Allonocardiopsis opalescens</name>
    <dbReference type="NCBI Taxonomy" id="1144618"/>
    <lineage>
        <taxon>Bacteria</taxon>
        <taxon>Bacillati</taxon>
        <taxon>Actinomycetota</taxon>
        <taxon>Actinomycetes</taxon>
        <taxon>Streptosporangiales</taxon>
        <taxon>Allonocardiopsis</taxon>
    </lineage>
</organism>
<evidence type="ECO:0000313" key="2">
    <source>
        <dbReference type="EMBL" id="PRX97700.1"/>
    </source>
</evidence>
<accession>A0A2T0Q1W3</accession>
<proteinExistence type="predicted"/>
<feature type="signal peptide" evidence="1">
    <location>
        <begin position="1"/>
        <end position="26"/>
    </location>
</feature>
<evidence type="ECO:0000256" key="1">
    <source>
        <dbReference type="SAM" id="SignalP"/>
    </source>
</evidence>
<gene>
    <name evidence="2" type="ORF">CLV72_10550</name>
</gene>
<dbReference type="OrthoDB" id="5123238at2"/>
<dbReference type="RefSeq" id="WP_106247261.1">
    <property type="nucleotide sequence ID" value="NZ_PVZC01000005.1"/>
</dbReference>
<dbReference type="AlphaFoldDB" id="A0A2T0Q1W3"/>
<keyword evidence="1" id="KW-0732">Signal</keyword>
<reference evidence="2 3" key="1">
    <citation type="submission" date="2018-03" db="EMBL/GenBank/DDBJ databases">
        <title>Genomic Encyclopedia of Archaeal and Bacterial Type Strains, Phase II (KMG-II): from individual species to whole genera.</title>
        <authorList>
            <person name="Goeker M."/>
        </authorList>
    </citation>
    <scope>NUCLEOTIDE SEQUENCE [LARGE SCALE GENOMIC DNA]</scope>
    <source>
        <strain evidence="2 3">DSM 45601</strain>
    </source>
</reference>
<dbReference type="Gene3D" id="2.60.20.10">
    <property type="entry name" value="Crystallins"/>
    <property type="match status" value="1"/>
</dbReference>
<protein>
    <recommendedName>
        <fullName evidence="4">Peptidase inhibitor family I36</fullName>
    </recommendedName>
</protein>
<dbReference type="EMBL" id="PVZC01000005">
    <property type="protein sequence ID" value="PRX97700.1"/>
    <property type="molecule type" value="Genomic_DNA"/>
</dbReference>
<dbReference type="Proteomes" id="UP000237846">
    <property type="component" value="Unassembled WGS sequence"/>
</dbReference>